<dbReference type="CDD" id="cd02241">
    <property type="entry name" value="cupin_OxOx"/>
    <property type="match status" value="1"/>
</dbReference>
<dbReference type="Proteomes" id="UP000298416">
    <property type="component" value="Unassembled WGS sequence"/>
</dbReference>
<feature type="binding site" evidence="8">
    <location>
        <position position="105"/>
    </location>
    <ligand>
        <name>oxalate</name>
        <dbReference type="ChEBI" id="CHEBI:30623"/>
    </ligand>
</feature>
<dbReference type="InterPro" id="IPR019780">
    <property type="entry name" value="Germin_Mn-BS"/>
</dbReference>
<keyword evidence="14" id="KW-1185">Reference proteome</keyword>
<dbReference type="InterPro" id="IPR001929">
    <property type="entry name" value="Germin"/>
</dbReference>
<protein>
    <recommendedName>
        <fullName evidence="11">Germin-like protein</fullName>
    </recommendedName>
</protein>
<evidence type="ECO:0000256" key="3">
    <source>
        <dbReference type="ARBA" id="ARBA00022523"/>
    </source>
</evidence>
<proteinExistence type="inferred from homology"/>
<evidence type="ECO:0000256" key="8">
    <source>
        <dbReference type="PIRSR" id="PIRSR601929-1"/>
    </source>
</evidence>
<dbReference type="GO" id="GO:0048046">
    <property type="term" value="C:apoplast"/>
    <property type="evidence" value="ECO:0007669"/>
    <property type="project" value="UniProtKB-SubCell"/>
</dbReference>
<comment type="subcellular location">
    <subcellularLocation>
        <location evidence="1 11">Secreted</location>
        <location evidence="1 11">Extracellular space</location>
        <location evidence="1 11">Apoplast</location>
    </subcellularLocation>
</comment>
<name>A0A8X9A4Z7_SALSN</name>
<dbReference type="Gene3D" id="2.60.120.10">
    <property type="entry name" value="Jelly Rolls"/>
    <property type="match status" value="1"/>
</dbReference>
<feature type="binding site" evidence="9">
    <location>
        <position position="151"/>
    </location>
    <ligand>
        <name>Mn(2+)</name>
        <dbReference type="ChEBI" id="CHEBI:29035"/>
    </ligand>
</feature>
<dbReference type="PRINTS" id="PR00325">
    <property type="entry name" value="GERMIN"/>
</dbReference>
<comment type="caution">
    <text evidence="13">The sequence shown here is derived from an EMBL/GenBank/DDBJ whole genome shotgun (WGS) entry which is preliminary data.</text>
</comment>
<dbReference type="GO" id="GO:0030145">
    <property type="term" value="F:manganese ion binding"/>
    <property type="evidence" value="ECO:0007669"/>
    <property type="project" value="UniProtKB-UniRule"/>
</dbReference>
<dbReference type="SUPFAM" id="SSF51182">
    <property type="entry name" value="RmlC-like cupins"/>
    <property type="match status" value="1"/>
</dbReference>
<keyword evidence="11" id="KW-0732">Signal</keyword>
<gene>
    <name evidence="13" type="ORF">SASPL_107066</name>
</gene>
<keyword evidence="5 8" id="KW-0479">Metal-binding</keyword>
<feature type="chain" id="PRO_5036517482" description="Germin-like protein" evidence="11">
    <location>
        <begin position="23"/>
        <end position="213"/>
    </location>
</feature>
<keyword evidence="4 11" id="KW-0964">Secreted</keyword>
<evidence type="ECO:0000256" key="4">
    <source>
        <dbReference type="ARBA" id="ARBA00022525"/>
    </source>
</evidence>
<dbReference type="InterPro" id="IPR011051">
    <property type="entry name" value="RmlC_Cupin_sf"/>
</dbReference>
<dbReference type="SMART" id="SM00835">
    <property type="entry name" value="Cupin_1"/>
    <property type="match status" value="1"/>
</dbReference>
<evidence type="ECO:0000256" key="10">
    <source>
        <dbReference type="PIRSR" id="PIRSR601929-3"/>
    </source>
</evidence>
<dbReference type="InterPro" id="IPR014710">
    <property type="entry name" value="RmlC-like_jellyroll"/>
</dbReference>
<feature type="signal peptide" evidence="11">
    <location>
        <begin position="1"/>
        <end position="22"/>
    </location>
</feature>
<evidence type="ECO:0000256" key="1">
    <source>
        <dbReference type="ARBA" id="ARBA00004271"/>
    </source>
</evidence>
<keyword evidence="3 11" id="KW-0052">Apoplast</keyword>
<evidence type="ECO:0000256" key="6">
    <source>
        <dbReference type="ARBA" id="ARBA00023157"/>
    </source>
</evidence>
<keyword evidence="7 8" id="KW-0464">Manganese</keyword>
<feature type="binding site" evidence="8">
    <location>
        <position position="110"/>
    </location>
    <ligand>
        <name>oxalate</name>
        <dbReference type="ChEBI" id="CHEBI:30623"/>
    </ligand>
</feature>
<feature type="binding site" evidence="9">
    <location>
        <position position="105"/>
    </location>
    <ligand>
        <name>Mn(2+)</name>
        <dbReference type="ChEBI" id="CHEBI:29035"/>
    </ligand>
</feature>
<dbReference type="AlphaFoldDB" id="A0A8X9A4Z7"/>
<feature type="domain" description="Cupin type-1" evidence="12">
    <location>
        <begin position="52"/>
        <end position="205"/>
    </location>
</feature>
<evidence type="ECO:0000256" key="7">
    <source>
        <dbReference type="ARBA" id="ARBA00023211"/>
    </source>
</evidence>
<organism evidence="13">
    <name type="scientific">Salvia splendens</name>
    <name type="common">Scarlet sage</name>
    <dbReference type="NCBI Taxonomy" id="180675"/>
    <lineage>
        <taxon>Eukaryota</taxon>
        <taxon>Viridiplantae</taxon>
        <taxon>Streptophyta</taxon>
        <taxon>Embryophyta</taxon>
        <taxon>Tracheophyta</taxon>
        <taxon>Spermatophyta</taxon>
        <taxon>Magnoliopsida</taxon>
        <taxon>eudicotyledons</taxon>
        <taxon>Gunneridae</taxon>
        <taxon>Pentapetalae</taxon>
        <taxon>asterids</taxon>
        <taxon>lamiids</taxon>
        <taxon>Lamiales</taxon>
        <taxon>Lamiaceae</taxon>
        <taxon>Nepetoideae</taxon>
        <taxon>Mentheae</taxon>
        <taxon>Salviinae</taxon>
        <taxon>Salvia</taxon>
        <taxon>Salvia subgen. Calosphace</taxon>
        <taxon>core Calosphace</taxon>
    </lineage>
</organism>
<feature type="binding site" evidence="9">
    <location>
        <position position="103"/>
    </location>
    <ligand>
        <name>Mn(2+)</name>
        <dbReference type="ChEBI" id="CHEBI:29035"/>
    </ligand>
</feature>
<keyword evidence="6 10" id="KW-1015">Disulfide bond</keyword>
<reference evidence="13" key="2">
    <citation type="submission" date="2020-08" db="EMBL/GenBank/DDBJ databases">
        <title>Plant Genome Project.</title>
        <authorList>
            <person name="Zhang R.-G."/>
        </authorList>
    </citation>
    <scope>NUCLEOTIDE SEQUENCE</scope>
    <source>
        <strain evidence="13">Huo1</strain>
        <tissue evidence="13">Leaf</tissue>
    </source>
</reference>
<evidence type="ECO:0000256" key="2">
    <source>
        <dbReference type="ARBA" id="ARBA00007456"/>
    </source>
</evidence>
<dbReference type="Pfam" id="PF00190">
    <property type="entry name" value="Cupin_1"/>
    <property type="match status" value="1"/>
</dbReference>
<feature type="disulfide bond" evidence="10">
    <location>
        <begin position="32"/>
        <end position="41"/>
    </location>
</feature>
<dbReference type="InterPro" id="IPR006045">
    <property type="entry name" value="Cupin_1"/>
</dbReference>
<comment type="similarity">
    <text evidence="2 11">Belongs to the germin family.</text>
</comment>
<evidence type="ECO:0000259" key="12">
    <source>
        <dbReference type="SMART" id="SM00835"/>
    </source>
</evidence>
<evidence type="ECO:0000256" key="11">
    <source>
        <dbReference type="RuleBase" id="RU366015"/>
    </source>
</evidence>
<dbReference type="PANTHER" id="PTHR31238">
    <property type="entry name" value="GERMIN-LIKE PROTEIN SUBFAMILY 3 MEMBER 3"/>
    <property type="match status" value="1"/>
</dbReference>
<feature type="binding site" evidence="9">
    <location>
        <position position="110"/>
    </location>
    <ligand>
        <name>Mn(2+)</name>
        <dbReference type="ChEBI" id="CHEBI:29035"/>
    </ligand>
</feature>
<sequence>MASNAILLITLALINLIYTSFAFDTRPLLDFCVARSNGKACKDPKAVTANDFFLSGPNKPGNTSNPNGVSVNYASAATVPGFNTLGLAHARAEFAENGYFPPHTHPRASEVIYVVEGAVEAGFMSSTPQNKYYSKILKKGDVFIIPMGLVHHVRNVAKGKSVLTATFNSQNPGFINLPNNILAAKPAVDTAFLAQVFKLDQNTVKDLQNKSWI</sequence>
<dbReference type="EMBL" id="PNBA02000003">
    <property type="protein sequence ID" value="KAG6429027.1"/>
    <property type="molecule type" value="Genomic_DNA"/>
</dbReference>
<evidence type="ECO:0000313" key="13">
    <source>
        <dbReference type="EMBL" id="KAG6429027.1"/>
    </source>
</evidence>
<accession>A0A8X9A4Z7</accession>
<reference evidence="13" key="1">
    <citation type="submission" date="2018-01" db="EMBL/GenBank/DDBJ databases">
        <authorList>
            <person name="Mao J.F."/>
        </authorList>
    </citation>
    <scope>NUCLEOTIDE SEQUENCE</scope>
    <source>
        <strain evidence="13">Huo1</strain>
        <tissue evidence="13">Leaf</tissue>
    </source>
</reference>
<evidence type="ECO:0000256" key="5">
    <source>
        <dbReference type="ARBA" id="ARBA00022723"/>
    </source>
</evidence>
<dbReference type="OrthoDB" id="1921208at2759"/>
<evidence type="ECO:0000256" key="9">
    <source>
        <dbReference type="PIRSR" id="PIRSR601929-2"/>
    </source>
</evidence>
<dbReference type="PROSITE" id="PS00725">
    <property type="entry name" value="GERMIN"/>
    <property type="match status" value="1"/>
</dbReference>
<evidence type="ECO:0000313" key="14">
    <source>
        <dbReference type="Proteomes" id="UP000298416"/>
    </source>
</evidence>